<dbReference type="EMBL" id="CP000594">
    <property type="protein sequence ID" value="ABO99556.1"/>
    <property type="molecule type" value="Genomic_DNA"/>
</dbReference>
<feature type="compositionally biased region" description="Acidic residues" evidence="1">
    <location>
        <begin position="382"/>
        <end position="398"/>
    </location>
</feature>
<dbReference type="Proteomes" id="UP000001568">
    <property type="component" value="Chromosome 14"/>
</dbReference>
<dbReference type="HOGENOM" id="CLU_636779_0_0_1"/>
<organism evidence="2 4">
    <name type="scientific">Ostreococcus lucimarinus (strain CCE9901)</name>
    <dbReference type="NCBI Taxonomy" id="436017"/>
    <lineage>
        <taxon>Eukaryota</taxon>
        <taxon>Viridiplantae</taxon>
        <taxon>Chlorophyta</taxon>
        <taxon>Mamiellophyceae</taxon>
        <taxon>Mamiellales</taxon>
        <taxon>Bathycoccaceae</taxon>
        <taxon>Ostreococcus</taxon>
    </lineage>
</organism>
<name>A4S786_OSTLU</name>
<feature type="compositionally biased region" description="Acidic residues" evidence="1">
    <location>
        <begin position="416"/>
        <end position="431"/>
    </location>
</feature>
<dbReference type="RefSeq" id="XP_001421263.1">
    <property type="nucleotide sequence ID" value="XM_001421226.1"/>
</dbReference>
<dbReference type="EMBL" id="CP000594">
    <property type="protein sequence ID" value="ABO99521.1"/>
    <property type="molecule type" value="Genomic_DNA"/>
</dbReference>
<evidence type="ECO:0000313" key="3">
    <source>
        <dbReference type="EMBL" id="ABO99556.1"/>
    </source>
</evidence>
<dbReference type="Gramene" id="ABO99556">
    <property type="protein sequence ID" value="ABO99556"/>
    <property type="gene ID" value="OSTLU_18085"/>
</dbReference>
<dbReference type="GeneID" id="5005495"/>
<sequence length="431" mass="46453">MSQAGTSTKAGRGADGRERFVVIRAMGLSVDGKVEAVVESEAFPTLEAAIGHSEYLAQTVRARGGVRGNVGRNGGKKGMKASRTTICELPVDTQVWHVTPTNIPGPAYRNEGQLMVMLLSSLCGRVVSKSRNGVLDESEFAYNNGHGVRSARNGGDAEAPQIADGIPYVKAKIFGQKTADPFMLRPNISKAAFRTLLLRAVGKYLADDREPYPVLAKSDVQLQVAQVAHGVQYHVLAIRALGHSAADFSMSIDDQGRTFVRADPAQPPNSNPKLGRPFELLCQFPSLVHLQTCRCIYQDDVLYIIVYPRNAKSRSLRLSSAEIRNTSLPESIRNTATGAGVEKANGPSFPREVGIEDGTNSARPGDEIALATLGGAFGKNEDDSDSDNTDDFSNDEAEEPRAKTAAPEVDEKTIDLPDEDVDSEVEEPMPE</sequence>
<dbReference type="Gramene" id="ABO99521">
    <property type="protein sequence ID" value="ABO99521"/>
    <property type="gene ID" value="OSTLU_25485"/>
</dbReference>
<keyword evidence="4" id="KW-1185">Reference proteome</keyword>
<evidence type="ECO:0000313" key="2">
    <source>
        <dbReference type="EMBL" id="ABO99521.1"/>
    </source>
</evidence>
<dbReference type="GeneID" id="5005569"/>
<accession>A4S786</accession>
<protein>
    <submittedName>
        <fullName evidence="2">Uncharacterized protein</fullName>
    </submittedName>
</protein>
<proteinExistence type="predicted"/>
<dbReference type="KEGG" id="olu:OSTLU_25485"/>
<reference evidence="2 4" key="1">
    <citation type="journal article" date="2007" name="Proc. Natl. Acad. Sci. U.S.A.">
        <title>The tiny eukaryote Ostreococcus provides genomic insights into the paradox of plankton speciation.</title>
        <authorList>
            <person name="Palenik B."/>
            <person name="Grimwood J."/>
            <person name="Aerts A."/>
            <person name="Rouze P."/>
            <person name="Salamov A."/>
            <person name="Putnam N."/>
            <person name="Dupont C."/>
            <person name="Jorgensen R."/>
            <person name="Derelle E."/>
            <person name="Rombauts S."/>
            <person name="Zhou K."/>
            <person name="Otillar R."/>
            <person name="Merchant S.S."/>
            <person name="Podell S."/>
            <person name="Gaasterland T."/>
            <person name="Napoli C."/>
            <person name="Gendler K."/>
            <person name="Manuell A."/>
            <person name="Tai V."/>
            <person name="Vallon O."/>
            <person name="Piganeau G."/>
            <person name="Jancek S."/>
            <person name="Heijde M."/>
            <person name="Jabbari K."/>
            <person name="Bowler C."/>
            <person name="Lohr M."/>
            <person name="Robbens S."/>
            <person name="Werner G."/>
            <person name="Dubchak I."/>
            <person name="Pazour G.J."/>
            <person name="Ren Q."/>
            <person name="Paulsen I."/>
            <person name="Delwiche C."/>
            <person name="Schmutz J."/>
            <person name="Rokhsar D."/>
            <person name="Van de Peer Y."/>
            <person name="Moreau H."/>
            <person name="Grigoriev I.V."/>
        </authorList>
    </citation>
    <scope>NUCLEOTIDE SEQUENCE [LARGE SCALE GENOMIC DNA]</scope>
    <source>
        <strain evidence="2 4">CCE9901</strain>
    </source>
</reference>
<evidence type="ECO:0000256" key="1">
    <source>
        <dbReference type="SAM" id="MobiDB-lite"/>
    </source>
</evidence>
<evidence type="ECO:0000313" key="4">
    <source>
        <dbReference type="Proteomes" id="UP000001568"/>
    </source>
</evidence>
<dbReference type="KEGG" id="olu:OSTLU_18085"/>
<dbReference type="OrthoDB" id="501220at2759"/>
<gene>
    <name evidence="3" type="ORF">OSTLU_18085</name>
    <name evidence="2" type="ORF">OSTLU_25485</name>
</gene>
<dbReference type="RefSeq" id="XP_001421228.1">
    <property type="nucleotide sequence ID" value="XM_001421191.1"/>
</dbReference>
<feature type="region of interest" description="Disordered" evidence="1">
    <location>
        <begin position="334"/>
        <end position="431"/>
    </location>
</feature>
<dbReference type="AlphaFoldDB" id="A4S786"/>